<proteinExistence type="predicted"/>
<feature type="transmembrane region" description="Helical" evidence="1">
    <location>
        <begin position="29"/>
        <end position="48"/>
    </location>
</feature>
<name>A0A8J2XIC9_9FLAO</name>
<protein>
    <submittedName>
        <fullName evidence="2">Uncharacterized protein</fullName>
    </submittedName>
</protein>
<evidence type="ECO:0000256" key="1">
    <source>
        <dbReference type="SAM" id="Phobius"/>
    </source>
</evidence>
<keyword evidence="1" id="KW-1133">Transmembrane helix</keyword>
<evidence type="ECO:0000313" key="2">
    <source>
        <dbReference type="EMBL" id="GFZ77036.1"/>
    </source>
</evidence>
<evidence type="ECO:0000313" key="3">
    <source>
        <dbReference type="Proteomes" id="UP000598120"/>
    </source>
</evidence>
<feature type="transmembrane region" description="Helical" evidence="1">
    <location>
        <begin position="92"/>
        <end position="111"/>
    </location>
</feature>
<dbReference type="AlphaFoldDB" id="A0A8J2XIC9"/>
<feature type="transmembrane region" description="Helical" evidence="1">
    <location>
        <begin position="54"/>
        <end position="72"/>
    </location>
</feature>
<accession>A0A8J2XIC9</accession>
<feature type="transmembrane region" description="Helical" evidence="1">
    <location>
        <begin position="123"/>
        <end position="144"/>
    </location>
</feature>
<dbReference type="Proteomes" id="UP000598120">
    <property type="component" value="Unassembled WGS sequence"/>
</dbReference>
<dbReference type="EMBL" id="BMIC01000001">
    <property type="protein sequence ID" value="GFZ77036.1"/>
    <property type="molecule type" value="Genomic_DNA"/>
</dbReference>
<comment type="caution">
    <text evidence="2">The sequence shown here is derived from an EMBL/GenBank/DDBJ whole genome shotgun (WGS) entry which is preliminary data.</text>
</comment>
<keyword evidence="1" id="KW-0472">Membrane</keyword>
<keyword evidence="3" id="KW-1185">Reference proteome</keyword>
<keyword evidence="1" id="KW-0812">Transmembrane</keyword>
<organism evidence="2 3">
    <name type="scientific">Aquaticitalea lipolytica</name>
    <dbReference type="NCBI Taxonomy" id="1247562"/>
    <lineage>
        <taxon>Bacteria</taxon>
        <taxon>Pseudomonadati</taxon>
        <taxon>Bacteroidota</taxon>
        <taxon>Flavobacteriia</taxon>
        <taxon>Flavobacteriales</taxon>
        <taxon>Flavobacteriaceae</taxon>
        <taxon>Aquaticitalea</taxon>
    </lineage>
</organism>
<sequence>MNTKNIEHCERNKLERFLNKIQLPNSFKAIGVGLVALSFIALTVIKFIDDEALWVRPFLKHAMLIGLLVISLSKEKIEDELIEVLRSKSYALAFIIGVLYTLFQPLANYIVDFILGKQDTPTEIGYVQVLLFMLLIQVGFFELLKRNR</sequence>
<gene>
    <name evidence="2" type="ORF">GCM10011531_02880</name>
</gene>
<dbReference type="RefSeq" id="WP_188604557.1">
    <property type="nucleotide sequence ID" value="NZ_BMIC01000001.1"/>
</dbReference>
<reference evidence="2 3" key="1">
    <citation type="journal article" date="2014" name="Int. J. Syst. Evol. Microbiol.">
        <title>Complete genome sequence of Corynebacterium casei LMG S-19264T (=DSM 44701T), isolated from a smear-ripened cheese.</title>
        <authorList>
            <consortium name="US DOE Joint Genome Institute (JGI-PGF)"/>
            <person name="Walter F."/>
            <person name="Albersmeier A."/>
            <person name="Kalinowski J."/>
            <person name="Ruckert C."/>
        </authorList>
    </citation>
    <scope>NUCLEOTIDE SEQUENCE [LARGE SCALE GENOMIC DNA]</scope>
    <source>
        <strain evidence="2 3">CGMCC 1.15295</strain>
    </source>
</reference>